<dbReference type="InterPro" id="IPR038488">
    <property type="entry name" value="Integrase_DNA-bd_sf"/>
</dbReference>
<dbReference type="EMBL" id="JBHLUN010000013">
    <property type="protein sequence ID" value="MFC0410211.1"/>
    <property type="molecule type" value="Genomic_DNA"/>
</dbReference>
<keyword evidence="4" id="KW-0233">DNA recombination</keyword>
<keyword evidence="2" id="KW-0229">DNA integration</keyword>
<reference evidence="6 7" key="1">
    <citation type="submission" date="2024-09" db="EMBL/GenBank/DDBJ databases">
        <authorList>
            <person name="Sun Q."/>
            <person name="Mori K."/>
        </authorList>
    </citation>
    <scope>NUCLEOTIDE SEQUENCE [LARGE SCALE GENOMIC DNA]</scope>
    <source>
        <strain evidence="6 7">TBRC 5777</strain>
    </source>
</reference>
<dbReference type="InterPro" id="IPR050808">
    <property type="entry name" value="Phage_Integrase"/>
</dbReference>
<dbReference type="Pfam" id="PF22022">
    <property type="entry name" value="Phage_int_M"/>
    <property type="match status" value="1"/>
</dbReference>
<dbReference type="InterPro" id="IPR013762">
    <property type="entry name" value="Integrase-like_cat_sf"/>
</dbReference>
<dbReference type="InterPro" id="IPR025166">
    <property type="entry name" value="Integrase_DNA_bind_dom"/>
</dbReference>
<dbReference type="InterPro" id="IPR002104">
    <property type="entry name" value="Integrase_catalytic"/>
</dbReference>
<feature type="domain" description="Tyr recombinase" evidence="5">
    <location>
        <begin position="213"/>
        <end position="395"/>
    </location>
</feature>
<organism evidence="6 7">
    <name type="scientific">Roseomonas elaeocarpi</name>
    <dbReference type="NCBI Taxonomy" id="907779"/>
    <lineage>
        <taxon>Bacteria</taxon>
        <taxon>Pseudomonadati</taxon>
        <taxon>Pseudomonadota</taxon>
        <taxon>Alphaproteobacteria</taxon>
        <taxon>Acetobacterales</taxon>
        <taxon>Roseomonadaceae</taxon>
        <taxon>Roseomonas</taxon>
    </lineage>
</organism>
<dbReference type="Gene3D" id="1.10.150.130">
    <property type="match status" value="1"/>
</dbReference>
<evidence type="ECO:0000256" key="3">
    <source>
        <dbReference type="ARBA" id="ARBA00023125"/>
    </source>
</evidence>
<evidence type="ECO:0000313" key="7">
    <source>
        <dbReference type="Proteomes" id="UP001589865"/>
    </source>
</evidence>
<evidence type="ECO:0000256" key="2">
    <source>
        <dbReference type="ARBA" id="ARBA00022908"/>
    </source>
</evidence>
<protein>
    <submittedName>
        <fullName evidence="6">Tyrosine-type recombinase/integrase</fullName>
    </submittedName>
</protein>
<keyword evidence="7" id="KW-1185">Reference proteome</keyword>
<dbReference type="PANTHER" id="PTHR30629:SF2">
    <property type="entry name" value="PROPHAGE INTEGRASE INTS-RELATED"/>
    <property type="match status" value="1"/>
</dbReference>
<dbReference type="Pfam" id="PF00589">
    <property type="entry name" value="Phage_integrase"/>
    <property type="match status" value="1"/>
</dbReference>
<accession>A0ABV6JWV8</accession>
<dbReference type="InterPro" id="IPR011010">
    <property type="entry name" value="DNA_brk_join_enz"/>
</dbReference>
<proteinExistence type="inferred from homology"/>
<evidence type="ECO:0000256" key="1">
    <source>
        <dbReference type="ARBA" id="ARBA00008857"/>
    </source>
</evidence>
<evidence type="ECO:0000313" key="6">
    <source>
        <dbReference type="EMBL" id="MFC0410211.1"/>
    </source>
</evidence>
<dbReference type="PANTHER" id="PTHR30629">
    <property type="entry name" value="PROPHAGE INTEGRASE"/>
    <property type="match status" value="1"/>
</dbReference>
<dbReference type="Gene3D" id="3.30.160.390">
    <property type="entry name" value="Integrase, DNA-binding domain"/>
    <property type="match status" value="1"/>
</dbReference>
<dbReference type="InterPro" id="IPR010998">
    <property type="entry name" value="Integrase_recombinase_N"/>
</dbReference>
<dbReference type="InterPro" id="IPR053876">
    <property type="entry name" value="Phage_int_M"/>
</dbReference>
<dbReference type="CDD" id="cd00801">
    <property type="entry name" value="INT_P4_C"/>
    <property type="match status" value="1"/>
</dbReference>
<dbReference type="RefSeq" id="WP_377045962.1">
    <property type="nucleotide sequence ID" value="NZ_JBHLUN010000013.1"/>
</dbReference>
<dbReference type="Pfam" id="PF13356">
    <property type="entry name" value="Arm-DNA-bind_3"/>
    <property type="match status" value="1"/>
</dbReference>
<evidence type="ECO:0000256" key="4">
    <source>
        <dbReference type="ARBA" id="ARBA00023172"/>
    </source>
</evidence>
<dbReference type="PROSITE" id="PS51898">
    <property type="entry name" value="TYR_RECOMBINASE"/>
    <property type="match status" value="1"/>
</dbReference>
<comment type="similarity">
    <text evidence="1">Belongs to the 'phage' integrase family.</text>
</comment>
<dbReference type="Gene3D" id="1.10.443.10">
    <property type="entry name" value="Intergrase catalytic core"/>
    <property type="match status" value="1"/>
</dbReference>
<dbReference type="Proteomes" id="UP001589865">
    <property type="component" value="Unassembled WGS sequence"/>
</dbReference>
<comment type="caution">
    <text evidence="6">The sequence shown here is derived from an EMBL/GenBank/DDBJ whole genome shotgun (WGS) entry which is preliminary data.</text>
</comment>
<keyword evidence="3" id="KW-0238">DNA-binding</keyword>
<dbReference type="SUPFAM" id="SSF56349">
    <property type="entry name" value="DNA breaking-rejoining enzymes"/>
    <property type="match status" value="1"/>
</dbReference>
<sequence>MLTDKQIKAAAPKDKPYRLADGQGLHLQVMPAPKKGENGREAKASKLWRYRYEFGGKEKMLALGKYPDVSLSQARAAREAARALLRQGRDPSAERMLQKASDAVAAVTTFEAVARDWFAVRSPTWVPKHAVICMNSLEGDVFPVIGRIPVRDITAPMVLALLRKIEARGAADVAKRVRQRMSAIFVHAIASGQGDTDPAAVVAPALVTPQKTRRPAVATIEEARQVLRDVEERSAKPLSLLAHRLVALTAVRVGEAGQAEWSEFEGLNGAEPRWRIPAARMKMRRDHLVMLAPQAVELLRLAHPLSGRSRFVFPNARRPSAGFANTLLADLLLRAGYEGRHVPHGWRATFSTILNERFPQDRGVIDLMLAHEGKGAIEAAYNRATHDMRKRELWAAWANMLLEGATPAEALLSRVAVQQAA</sequence>
<name>A0ABV6JWV8_9PROT</name>
<evidence type="ECO:0000259" key="5">
    <source>
        <dbReference type="PROSITE" id="PS51898"/>
    </source>
</evidence>
<gene>
    <name evidence="6" type="ORF">ACFFGY_18315</name>
</gene>